<evidence type="ECO:0000313" key="4">
    <source>
        <dbReference type="Proteomes" id="UP000593575"/>
    </source>
</evidence>
<organism evidence="3 4">
    <name type="scientific">Gossypium armourianum</name>
    <dbReference type="NCBI Taxonomy" id="34283"/>
    <lineage>
        <taxon>Eukaryota</taxon>
        <taxon>Viridiplantae</taxon>
        <taxon>Streptophyta</taxon>
        <taxon>Embryophyta</taxon>
        <taxon>Tracheophyta</taxon>
        <taxon>Spermatophyta</taxon>
        <taxon>Magnoliopsida</taxon>
        <taxon>eudicotyledons</taxon>
        <taxon>Gunneridae</taxon>
        <taxon>Pentapetalae</taxon>
        <taxon>rosids</taxon>
        <taxon>malvids</taxon>
        <taxon>Malvales</taxon>
        <taxon>Malvaceae</taxon>
        <taxon>Malvoideae</taxon>
        <taxon>Gossypium</taxon>
    </lineage>
</organism>
<name>A0A7J9K469_9ROSI</name>
<gene>
    <name evidence="3" type="ORF">Goarm_003675</name>
    <name evidence="1" type="ORF">Goarm_006166</name>
    <name evidence="2" type="ORF">Goarm_006167</name>
</gene>
<dbReference type="EMBL" id="JABFAE010000011">
    <property type="protein sequence ID" value="MBA0841166.1"/>
    <property type="molecule type" value="Genomic_DNA"/>
</dbReference>
<comment type="caution">
    <text evidence="3">The sequence shown here is derived from an EMBL/GenBank/DDBJ whole genome shotgun (WGS) entry which is preliminary data.</text>
</comment>
<dbReference type="EMBL" id="JABFAE010000008">
    <property type="protein sequence ID" value="MBA0833743.1"/>
    <property type="molecule type" value="Genomic_DNA"/>
</dbReference>
<protein>
    <submittedName>
        <fullName evidence="3">Uncharacterized protein</fullName>
    </submittedName>
</protein>
<dbReference type="Proteomes" id="UP000593575">
    <property type="component" value="Unassembled WGS sequence"/>
</dbReference>
<evidence type="ECO:0000313" key="1">
    <source>
        <dbReference type="EMBL" id="MBA0833743.1"/>
    </source>
</evidence>
<dbReference type="AlphaFoldDB" id="A0A7J9K469"/>
<evidence type="ECO:0000313" key="2">
    <source>
        <dbReference type="EMBL" id="MBA0833744.1"/>
    </source>
</evidence>
<evidence type="ECO:0000313" key="3">
    <source>
        <dbReference type="EMBL" id="MBA0841166.1"/>
    </source>
</evidence>
<keyword evidence="4" id="KW-1185">Reference proteome</keyword>
<reference evidence="3" key="2">
    <citation type="submission" date="2020-04" db="EMBL/GenBank/DDBJ databases">
        <authorList>
            <person name="Grover C.E."/>
            <person name="Arick M.A. II"/>
            <person name="Thrash A."/>
            <person name="Conover J.L."/>
            <person name="Sanders W.S."/>
            <person name="Peterson D.G."/>
            <person name="Scheffler J.A."/>
            <person name="Scheffler B.E."/>
            <person name="Wendel J.F."/>
        </authorList>
    </citation>
    <scope>NUCLEOTIDE SEQUENCE</scope>
    <source>
        <strain evidence="3">6</strain>
        <tissue evidence="3">Leaf</tissue>
    </source>
</reference>
<accession>A0A7J9K469</accession>
<dbReference type="EMBL" id="JABFAE010000008">
    <property type="protein sequence ID" value="MBA0833744.1"/>
    <property type="molecule type" value="Genomic_DNA"/>
</dbReference>
<sequence>MILHRFGVILSSFTLNKDLY</sequence>
<proteinExistence type="predicted"/>
<reference evidence="3 4" key="1">
    <citation type="journal article" date="2019" name="Genome Biol. Evol.">
        <title>Insights into the evolution of the New World diploid cottons (Gossypium, subgenus Houzingenia) based on genome sequencing.</title>
        <authorList>
            <person name="Grover C.E."/>
            <person name="Arick M.A. 2nd"/>
            <person name="Thrash A."/>
            <person name="Conover J.L."/>
            <person name="Sanders W.S."/>
            <person name="Peterson D.G."/>
            <person name="Frelichowski J.E."/>
            <person name="Scheffler J.A."/>
            <person name="Scheffler B.E."/>
            <person name="Wendel J.F."/>
        </authorList>
    </citation>
    <scope>NUCLEOTIDE SEQUENCE [LARGE SCALE GENOMIC DNA]</scope>
    <source>
        <strain evidence="3">6</strain>
        <tissue evidence="3">Leaf</tissue>
    </source>
</reference>